<feature type="transmembrane region" description="Helical" evidence="2">
    <location>
        <begin position="163"/>
        <end position="181"/>
    </location>
</feature>
<feature type="transmembrane region" description="Helical" evidence="2">
    <location>
        <begin position="133"/>
        <end position="151"/>
    </location>
</feature>
<sequence>MARAPTQLQALARRLGTAAPRARRVLTVLAVVVATVGGGTAALAVHDRTARLSVGEIRMSLSPGHRGALDLYVPLVDWGVRYAAIRLPARLEVDLRTVDRDAARRVAEAGRLDAHEVQAEARDALAGYLRGSILIAVLAGALTGLLVALAVRSRNGPRLRWTASLAAGTAVAGGILLVVLLPPRGALDRPQYYAFGPDIPRALSVLSDAQRSAGVLDQELDAQLVGLARLVVDPARRTSLGGARRLTVASDLHNNVLALPILGRITDGGPLLFAGDLTDRGSPLESNLLERVVHLGRPFVFVTGNHDSDLLARALARRGALVLGRFGPLGRDGRPRPGSRRDPTVEVGGVRVAGYGDPFVRLRSEGYRDRYDDGGPSAEDQQAFADWLRPLRGRVDVVMVHEPAMLGIALRELEADPPRRPLVFVVGHTHAAELDRPGDRVTVLNGGSVGAGGTGNLAGDPTAVGIARLLYDAGRRERFRPLAADLVSVDPGTGSSTARRERLDVPVERDDDAPAATTATAPAPAPGER</sequence>
<dbReference type="InterPro" id="IPR004843">
    <property type="entry name" value="Calcineurin-like_PHP"/>
</dbReference>
<keyword evidence="2" id="KW-0472">Membrane</keyword>
<organism evidence="4 5">
    <name type="scientific">Patulibacter brassicae</name>
    <dbReference type="NCBI Taxonomy" id="1705717"/>
    <lineage>
        <taxon>Bacteria</taxon>
        <taxon>Bacillati</taxon>
        <taxon>Actinomycetota</taxon>
        <taxon>Thermoleophilia</taxon>
        <taxon>Solirubrobacterales</taxon>
        <taxon>Patulibacteraceae</taxon>
        <taxon>Patulibacter</taxon>
    </lineage>
</organism>
<feature type="domain" description="Calcineurin-like phosphoesterase" evidence="3">
    <location>
        <begin position="245"/>
        <end position="431"/>
    </location>
</feature>
<keyword evidence="2" id="KW-1133">Transmembrane helix</keyword>
<evidence type="ECO:0000256" key="1">
    <source>
        <dbReference type="SAM" id="MobiDB-lite"/>
    </source>
</evidence>
<dbReference type="InterPro" id="IPR029052">
    <property type="entry name" value="Metallo-depent_PP-like"/>
</dbReference>
<keyword evidence="5" id="KW-1185">Reference proteome</keyword>
<feature type="compositionally biased region" description="Basic and acidic residues" evidence="1">
    <location>
        <begin position="498"/>
        <end position="508"/>
    </location>
</feature>
<name>A0ABU4VRW7_9ACTN</name>
<keyword evidence="2" id="KW-0812">Transmembrane</keyword>
<dbReference type="Gene3D" id="3.60.21.10">
    <property type="match status" value="1"/>
</dbReference>
<dbReference type="Pfam" id="PF00149">
    <property type="entry name" value="Metallophos"/>
    <property type="match status" value="1"/>
</dbReference>
<dbReference type="SUPFAM" id="SSF56300">
    <property type="entry name" value="Metallo-dependent phosphatases"/>
    <property type="match status" value="1"/>
</dbReference>
<evidence type="ECO:0000256" key="2">
    <source>
        <dbReference type="SAM" id="Phobius"/>
    </source>
</evidence>
<gene>
    <name evidence="4" type="ORF">SK069_18240</name>
</gene>
<evidence type="ECO:0000313" key="4">
    <source>
        <dbReference type="EMBL" id="MDX8153545.1"/>
    </source>
</evidence>
<evidence type="ECO:0000259" key="3">
    <source>
        <dbReference type="Pfam" id="PF00149"/>
    </source>
</evidence>
<evidence type="ECO:0000313" key="5">
    <source>
        <dbReference type="Proteomes" id="UP001277761"/>
    </source>
</evidence>
<feature type="region of interest" description="Disordered" evidence="1">
    <location>
        <begin position="487"/>
        <end position="529"/>
    </location>
</feature>
<accession>A0ABU4VRW7</accession>
<reference evidence="4 5" key="1">
    <citation type="submission" date="2023-11" db="EMBL/GenBank/DDBJ databases">
        <authorList>
            <person name="Xu M."/>
            <person name="Jiang T."/>
        </authorList>
    </citation>
    <scope>NUCLEOTIDE SEQUENCE [LARGE SCALE GENOMIC DNA]</scope>
    <source>
        <strain evidence="4 5">SD</strain>
    </source>
</reference>
<proteinExistence type="predicted"/>
<dbReference type="EMBL" id="JAXAVX010000016">
    <property type="protein sequence ID" value="MDX8153545.1"/>
    <property type="molecule type" value="Genomic_DNA"/>
</dbReference>
<comment type="caution">
    <text evidence="4">The sequence shown here is derived from an EMBL/GenBank/DDBJ whole genome shotgun (WGS) entry which is preliminary data.</text>
</comment>
<dbReference type="CDD" id="cd00838">
    <property type="entry name" value="MPP_superfamily"/>
    <property type="match status" value="1"/>
</dbReference>
<protein>
    <submittedName>
        <fullName evidence="4">Metallophosphoesterase</fullName>
    </submittedName>
</protein>
<dbReference type="RefSeq" id="WP_319955695.1">
    <property type="nucleotide sequence ID" value="NZ_JAXAVX010000016.1"/>
</dbReference>
<dbReference type="Proteomes" id="UP001277761">
    <property type="component" value="Unassembled WGS sequence"/>
</dbReference>